<evidence type="ECO:0000256" key="2">
    <source>
        <dbReference type="ARBA" id="ARBA00011322"/>
    </source>
</evidence>
<reference evidence="5 6" key="1">
    <citation type="submission" date="2020-08" db="EMBL/GenBank/DDBJ databases">
        <title>Sequencing the genomes of 1000 actinobacteria strains.</title>
        <authorList>
            <person name="Klenk H.-P."/>
        </authorList>
    </citation>
    <scope>NUCLEOTIDE SEQUENCE [LARGE SCALE GENOMIC DNA]</scope>
    <source>
        <strain evidence="5 6">DSM 19600</strain>
    </source>
</reference>
<comment type="caution">
    <text evidence="5">The sequence shown here is derived from an EMBL/GenBank/DDBJ whole genome shotgun (WGS) entry which is preliminary data.</text>
</comment>
<dbReference type="NCBIfam" id="TIGR03185">
    <property type="entry name" value="DNA_S_dndD"/>
    <property type="match status" value="1"/>
</dbReference>
<dbReference type="Gene3D" id="3.40.50.300">
    <property type="entry name" value="P-loop containing nucleotide triphosphate hydrolases"/>
    <property type="match status" value="2"/>
</dbReference>
<evidence type="ECO:0000313" key="6">
    <source>
        <dbReference type="Proteomes" id="UP000549113"/>
    </source>
</evidence>
<dbReference type="EMBL" id="JACIFH010000001">
    <property type="protein sequence ID" value="MBB4140421.1"/>
    <property type="molecule type" value="Genomic_DNA"/>
</dbReference>
<evidence type="ECO:0000259" key="4">
    <source>
        <dbReference type="Pfam" id="PF13476"/>
    </source>
</evidence>
<keyword evidence="6" id="KW-1185">Reference proteome</keyword>
<evidence type="ECO:0000313" key="5">
    <source>
        <dbReference type="EMBL" id="MBB4140421.1"/>
    </source>
</evidence>
<dbReference type="InterPro" id="IPR027417">
    <property type="entry name" value="P-loop_NTPase"/>
</dbReference>
<dbReference type="SUPFAM" id="SSF52540">
    <property type="entry name" value="P-loop containing nucleoside triphosphate hydrolases"/>
    <property type="match status" value="1"/>
</dbReference>
<dbReference type="InterPro" id="IPR038729">
    <property type="entry name" value="Rad50/SbcC_AAA"/>
</dbReference>
<dbReference type="AlphaFoldDB" id="A0AA40SQC3"/>
<comment type="subunit">
    <text evidence="2">Heterodimer of SbcC and SbcD.</text>
</comment>
<evidence type="ECO:0000256" key="3">
    <source>
        <dbReference type="ARBA" id="ARBA00013368"/>
    </source>
</evidence>
<comment type="similarity">
    <text evidence="1">Belongs to the SMC family. SbcC subfamily.</text>
</comment>
<sequence length="656" mass="71320">MILNRLTLQNVGTFAGKQTLDLTPPDRNHPVLLIGGLNGAGKTTVLEAIQLALYGPLLRTNARGKGSYERYLRGLVHRHADATKGAAIELEFTAYQAGEKHHYWIRRSWKPAGASLREILLVSVDGRHDAVLTENWQEYVETFLPRGIAGLFFFDGEQIEALADLDRSREVLRSALDALLGMDLVTRLTADLAVLRKRHQSEQLSSVDQESVAQVEAALHAARDVEEVALHTLADARTSAARADEALRRADEAYRDAGGHLADRRDDAERVAEQATTRKRSIEDDLRALAAGDAPLLLVLPLLTELLTQAQREEISARDSLLVGVLDDRDAEVLRWLEESNADPELVSAVRGKLDADRSGRTGAPVESVTGLAGAAPVSLLTSHLLPGTGDSVASLLTAHGAAVEAADEADRVLASIPHPEALAPVAAARDDAAHACTLARAMVAVAEDAAEKARATRERASAAYDKSLERLTQADLAAADDRRIVEHVSRAQHTLERLRIAGTRRHLARIADLVLEALQMLLRKDRLITGVTIDSETTSVELVGSDSLPLSAGDLSAGERQLLAVALLWGLARAAGQPLPVVIDTPLGRLDRSHRDRLLERYFPHASHQVILLSTDTEIDEPSREALHPFIGREYRLEFANGATTVVPGYFWEQS</sequence>
<feature type="domain" description="Rad50/SbcC-type AAA" evidence="4">
    <location>
        <begin position="5"/>
        <end position="114"/>
    </location>
</feature>
<organism evidence="5 6">
    <name type="scientific">Microbacterium invictum</name>
    <dbReference type="NCBI Taxonomy" id="515415"/>
    <lineage>
        <taxon>Bacteria</taxon>
        <taxon>Bacillati</taxon>
        <taxon>Actinomycetota</taxon>
        <taxon>Actinomycetes</taxon>
        <taxon>Micrococcales</taxon>
        <taxon>Microbacteriaceae</taxon>
        <taxon>Microbacterium</taxon>
    </lineage>
</organism>
<dbReference type="Proteomes" id="UP000549113">
    <property type="component" value="Unassembled WGS sequence"/>
</dbReference>
<name>A0AA40SQC3_9MICO</name>
<dbReference type="GO" id="GO:0016887">
    <property type="term" value="F:ATP hydrolysis activity"/>
    <property type="evidence" value="ECO:0007669"/>
    <property type="project" value="InterPro"/>
</dbReference>
<dbReference type="RefSeq" id="WP_183499952.1">
    <property type="nucleotide sequence ID" value="NZ_BAABCO010000004.1"/>
</dbReference>
<dbReference type="PANTHER" id="PTHR32114:SF2">
    <property type="entry name" value="ABC TRANSPORTER ABCH.3"/>
    <property type="match status" value="1"/>
</dbReference>
<dbReference type="PANTHER" id="PTHR32114">
    <property type="entry name" value="ABC TRANSPORTER ABCH.3"/>
    <property type="match status" value="1"/>
</dbReference>
<dbReference type="GO" id="GO:0006302">
    <property type="term" value="P:double-strand break repair"/>
    <property type="evidence" value="ECO:0007669"/>
    <property type="project" value="InterPro"/>
</dbReference>
<dbReference type="Pfam" id="PF13476">
    <property type="entry name" value="AAA_23"/>
    <property type="match status" value="1"/>
</dbReference>
<evidence type="ECO:0000256" key="1">
    <source>
        <dbReference type="ARBA" id="ARBA00006930"/>
    </source>
</evidence>
<gene>
    <name evidence="5" type="ORF">BKA10_002215</name>
</gene>
<accession>A0AA40SQC3</accession>
<dbReference type="InterPro" id="IPR017599">
    <property type="entry name" value="DNA_S_DndD"/>
</dbReference>
<proteinExistence type="inferred from homology"/>
<protein>
    <recommendedName>
        <fullName evidence="3">Nuclease SbcCD subunit C</fullName>
    </recommendedName>
</protein>